<dbReference type="InterPro" id="IPR019410">
    <property type="entry name" value="Methyltransf_16"/>
</dbReference>
<organism evidence="1 2">
    <name type="scientific">Chrysophaeum taylorii</name>
    <dbReference type="NCBI Taxonomy" id="2483200"/>
    <lineage>
        <taxon>Eukaryota</taxon>
        <taxon>Sar</taxon>
        <taxon>Stramenopiles</taxon>
        <taxon>Ochrophyta</taxon>
        <taxon>Pelagophyceae</taxon>
        <taxon>Pelagomonadales</taxon>
        <taxon>Pelagomonadaceae</taxon>
        <taxon>Chrysophaeum</taxon>
    </lineage>
</organism>
<dbReference type="PANTHER" id="PTHR14614">
    <property type="entry name" value="HEPATOCELLULAR CARCINOMA-ASSOCIATED ANTIGEN"/>
    <property type="match status" value="1"/>
</dbReference>
<dbReference type="Gene3D" id="3.40.50.150">
    <property type="entry name" value="Vaccinia Virus protein VP39"/>
    <property type="match status" value="1"/>
</dbReference>
<keyword evidence="2" id="KW-1185">Reference proteome</keyword>
<dbReference type="Proteomes" id="UP001230188">
    <property type="component" value="Unassembled WGS sequence"/>
</dbReference>
<evidence type="ECO:0000313" key="1">
    <source>
        <dbReference type="EMBL" id="KAJ8612515.1"/>
    </source>
</evidence>
<dbReference type="SUPFAM" id="SSF53335">
    <property type="entry name" value="S-adenosyl-L-methionine-dependent methyltransferases"/>
    <property type="match status" value="1"/>
</dbReference>
<evidence type="ECO:0000313" key="2">
    <source>
        <dbReference type="Proteomes" id="UP001230188"/>
    </source>
</evidence>
<dbReference type="Pfam" id="PF10294">
    <property type="entry name" value="Methyltransf_16"/>
    <property type="match status" value="1"/>
</dbReference>
<protein>
    <submittedName>
        <fullName evidence="1">Uncharacterized protein</fullName>
    </submittedName>
</protein>
<dbReference type="CDD" id="cd02440">
    <property type="entry name" value="AdoMet_MTases"/>
    <property type="match status" value="1"/>
</dbReference>
<gene>
    <name evidence="1" type="ORF">CTAYLR_003709</name>
</gene>
<dbReference type="AlphaFoldDB" id="A0AAD7UMR7"/>
<dbReference type="EMBL" id="JAQMWT010000047">
    <property type="protein sequence ID" value="KAJ8612515.1"/>
    <property type="molecule type" value="Genomic_DNA"/>
</dbReference>
<dbReference type="InterPro" id="IPR029063">
    <property type="entry name" value="SAM-dependent_MTases_sf"/>
</dbReference>
<name>A0AAD7UMR7_9STRA</name>
<sequence length="191" mass="21538">MERREYKYVSVMTSSTQRYEDPFAGSTGLEVWRGAEMLSRYLEANPVTGRVVELGAGTGLPGLTAAKLGARVTLTDQDPQVLELLRHNVQVNGLDVDVRRVVFGDAIDADVVLAADILYLTRQVKPLRQTLRVVDDGAECLFAHEMRRTWHRGGQDETDEVWDAFRRQCDGLTFRVLESNEQLHLFKITSS</sequence>
<accession>A0AAD7UMR7</accession>
<proteinExistence type="predicted"/>
<reference evidence="1" key="1">
    <citation type="submission" date="2023-01" db="EMBL/GenBank/DDBJ databases">
        <title>Metagenome sequencing of chrysophaentin producing Chrysophaeum taylorii.</title>
        <authorList>
            <person name="Davison J."/>
            <person name="Bewley C."/>
        </authorList>
    </citation>
    <scope>NUCLEOTIDE SEQUENCE</scope>
    <source>
        <strain evidence="1">NIES-1699</strain>
    </source>
</reference>
<comment type="caution">
    <text evidence="1">The sequence shown here is derived from an EMBL/GenBank/DDBJ whole genome shotgun (WGS) entry which is preliminary data.</text>
</comment>